<keyword evidence="7 19" id="KW-0812">Transmembrane</keyword>
<dbReference type="CDD" id="cd13851">
    <property type="entry name" value="CuRO_1_Fet3p"/>
    <property type="match status" value="1"/>
</dbReference>
<dbReference type="FunFam" id="2.60.40.420:FF:000024">
    <property type="entry name" value="FET5p Multicopper oxidase"/>
    <property type="match status" value="1"/>
</dbReference>
<dbReference type="Pfam" id="PF07732">
    <property type="entry name" value="Cu-oxidase_3"/>
    <property type="match status" value="1"/>
</dbReference>
<feature type="domain" description="Plastocyanin-like" evidence="21">
    <location>
        <begin position="157"/>
        <end position="302"/>
    </location>
</feature>
<feature type="signal peptide" evidence="20">
    <location>
        <begin position="1"/>
        <end position="22"/>
    </location>
</feature>
<keyword evidence="4" id="KW-0813">Transport</keyword>
<keyword evidence="15" id="KW-0406">Ion transport</keyword>
<dbReference type="CDD" id="cd13899">
    <property type="entry name" value="CuRO_3_Fet3p"/>
    <property type="match status" value="1"/>
</dbReference>
<keyword evidence="9 20" id="KW-0732">Signal</keyword>
<evidence type="ECO:0000256" key="10">
    <source>
        <dbReference type="ARBA" id="ARBA00022737"/>
    </source>
</evidence>
<comment type="subcellular location">
    <subcellularLocation>
        <location evidence="2">Cell membrane</location>
        <topology evidence="2">Single-pass membrane protein</topology>
    </subcellularLocation>
</comment>
<dbReference type="InterPro" id="IPR033138">
    <property type="entry name" value="Cu_oxidase_CS"/>
</dbReference>
<feature type="domain" description="Plastocyanin-like" evidence="22">
    <location>
        <begin position="367"/>
        <end position="504"/>
    </location>
</feature>
<feature type="compositionally biased region" description="Low complexity" evidence="18">
    <location>
        <begin position="615"/>
        <end position="630"/>
    </location>
</feature>
<dbReference type="CDD" id="cd13877">
    <property type="entry name" value="CuRO_2_Fet3p_like"/>
    <property type="match status" value="1"/>
</dbReference>
<evidence type="ECO:0000256" key="5">
    <source>
        <dbReference type="ARBA" id="ARBA00022475"/>
    </source>
</evidence>
<dbReference type="GO" id="GO:0010106">
    <property type="term" value="P:cellular response to iron ion starvation"/>
    <property type="evidence" value="ECO:0007669"/>
    <property type="project" value="TreeGrafter"/>
</dbReference>
<dbReference type="GO" id="GO:0005507">
    <property type="term" value="F:copper ion binding"/>
    <property type="evidence" value="ECO:0007669"/>
    <property type="project" value="InterPro"/>
</dbReference>
<feature type="domain" description="Plastocyanin-like" evidence="23">
    <location>
        <begin position="38"/>
        <end position="149"/>
    </location>
</feature>
<dbReference type="AlphaFoldDB" id="W6MU88"/>
<dbReference type="InterPro" id="IPR011707">
    <property type="entry name" value="Cu-oxidase-like_N"/>
</dbReference>
<evidence type="ECO:0000256" key="6">
    <source>
        <dbReference type="ARBA" id="ARBA00022496"/>
    </source>
</evidence>
<dbReference type="InterPro" id="IPR044130">
    <property type="entry name" value="CuRO_2_Fet3-like"/>
</dbReference>
<dbReference type="PANTHER" id="PTHR11709:SF361">
    <property type="entry name" value="IRON TRANSPORT MULTICOPPER OXIDASE FET3"/>
    <property type="match status" value="1"/>
</dbReference>
<proteinExistence type="inferred from homology"/>
<gene>
    <name evidence="24" type="ORF">KUCA_T00004973001</name>
</gene>
<evidence type="ECO:0000256" key="20">
    <source>
        <dbReference type="SAM" id="SignalP"/>
    </source>
</evidence>
<dbReference type="GO" id="GO:0046688">
    <property type="term" value="P:response to copper ion"/>
    <property type="evidence" value="ECO:0007669"/>
    <property type="project" value="EnsemblFungi"/>
</dbReference>
<protein>
    <recommendedName>
        <fullName evidence="26">Iron transport multicopper oxidase FET3</fullName>
    </recommendedName>
</protein>
<reference evidence="24" key="2">
    <citation type="submission" date="2014-02" db="EMBL/GenBank/DDBJ databases">
        <title>Complete DNA sequence of /Kuraishia capsulata/ illustrates novel genomic features among budding yeasts (/Saccharomycotina/).</title>
        <authorList>
            <person name="Morales L."/>
            <person name="Noel B."/>
            <person name="Porcel B."/>
            <person name="Marcet-Houben M."/>
            <person name="Hullo M-F."/>
            <person name="Sacerdot C."/>
            <person name="Tekaia F."/>
            <person name="Leh-Louis V."/>
            <person name="Despons L."/>
            <person name="Khanna V."/>
            <person name="Aury J-M."/>
            <person name="Barbe V."/>
            <person name="Couloux A."/>
            <person name="Labadie K."/>
            <person name="Pelletier E."/>
            <person name="Souciet J-L."/>
            <person name="Boekhout T."/>
            <person name="Gabaldon T."/>
            <person name="Wincker P."/>
            <person name="Dujon B."/>
        </authorList>
    </citation>
    <scope>NUCLEOTIDE SEQUENCE</scope>
    <source>
        <strain evidence="24">CBS 1993</strain>
    </source>
</reference>
<dbReference type="FunFam" id="2.60.40.420:FF:000022">
    <property type="entry name" value="FET5p Multicopper oxidase"/>
    <property type="match status" value="1"/>
</dbReference>
<dbReference type="GO" id="GO:1901684">
    <property type="term" value="P:arsenate ion transmembrane transport"/>
    <property type="evidence" value="ECO:0007669"/>
    <property type="project" value="EnsemblFungi"/>
</dbReference>
<name>W6MU88_9ASCO</name>
<keyword evidence="6" id="KW-0410">Iron transport</keyword>
<sequence>MIFDRKQASLLVASAFAAVASAKTHSYNWTASWVDGYNPDGLFERPVIGVNGEWPWPDLKVKKGDRVEILLNNGFETSNTSLHFHGLFQRDNTQMDGPPYVTQCPIAPGESMLYNFTVPDQVGSFWYHSHSESQYGDGMRAAFIIEDTEDYPYDYDEEVILTVAEWYHKDVKTLTKDFMNRYNPTGAEPIPQNLLFNNTRNNSWVVQPDTTYLVHIINVGAFVSQYLYMEDHTFTVVEIDGIYVEKNETEMLYITVAQRYTVLITTKSDTSKNYAFMQKFDDDMLDTIPGDLLLNSTNYIVYNETADLPTEYFVDSIDDFLDDFYLEPLTKEAAYDEPDYQIVIDVAMDNLGDGVNYAFFNNITWIAPKVPTLTTVMSAGEDATNPLVYGNNVNAFVLEKDEVIEIVLNNQDTGKHPFHLHGHVFQVIERAQDYGDEAVPVAYNESAPYDAPEYPMRRDVLYVRPQSYFRIRFKADNPGVWFFHCHIEWHLTQGLAIVLIEDPEGIQANQTLSESWLNACKTNNIPTVGNAAANSQDYLDLSGENKQHKALPAGFTARGIVALVFSCITGVLGCIFIGVYGMADIPDIDQRIAMDLGAEDALLEDDEEEEEESSAPETGASASEGASKTN</sequence>
<feature type="transmembrane region" description="Helical" evidence="19">
    <location>
        <begin position="560"/>
        <end position="583"/>
    </location>
</feature>
<evidence type="ECO:0000256" key="9">
    <source>
        <dbReference type="ARBA" id="ARBA00022729"/>
    </source>
</evidence>
<dbReference type="InterPro" id="IPR011706">
    <property type="entry name" value="Cu-oxidase_C"/>
</dbReference>
<evidence type="ECO:0000256" key="11">
    <source>
        <dbReference type="ARBA" id="ARBA00022989"/>
    </source>
</evidence>
<dbReference type="InterPro" id="IPR002355">
    <property type="entry name" value="Cu_oxidase_Cu_BS"/>
</dbReference>
<dbReference type="GO" id="GO:0005381">
    <property type="term" value="F:iron ion transmembrane transporter activity"/>
    <property type="evidence" value="ECO:0007669"/>
    <property type="project" value="EnsemblFungi"/>
</dbReference>
<dbReference type="Gene3D" id="2.60.40.420">
    <property type="entry name" value="Cupredoxins - blue copper proteins"/>
    <property type="match status" value="3"/>
</dbReference>
<keyword evidence="17" id="KW-0325">Glycoprotein</keyword>
<evidence type="ECO:0000256" key="12">
    <source>
        <dbReference type="ARBA" id="ARBA00023002"/>
    </source>
</evidence>
<dbReference type="Proteomes" id="UP000019384">
    <property type="component" value="Unassembled WGS sequence"/>
</dbReference>
<dbReference type="InterPro" id="IPR008972">
    <property type="entry name" value="Cupredoxin"/>
</dbReference>
<evidence type="ECO:0000256" key="13">
    <source>
        <dbReference type="ARBA" id="ARBA00023004"/>
    </source>
</evidence>
<keyword evidence="16 19" id="KW-0472">Membrane</keyword>
<evidence type="ECO:0000256" key="3">
    <source>
        <dbReference type="ARBA" id="ARBA00010609"/>
    </source>
</evidence>
<evidence type="ECO:0000259" key="22">
    <source>
        <dbReference type="Pfam" id="PF07731"/>
    </source>
</evidence>
<dbReference type="GO" id="GO:0033573">
    <property type="term" value="C:high-affinity iron permease complex"/>
    <property type="evidence" value="ECO:0007669"/>
    <property type="project" value="EnsemblFungi"/>
</dbReference>
<evidence type="ECO:0000313" key="24">
    <source>
        <dbReference type="EMBL" id="CDK28987.1"/>
    </source>
</evidence>
<keyword evidence="12" id="KW-0560">Oxidoreductase</keyword>
<dbReference type="SUPFAM" id="SSF49503">
    <property type="entry name" value="Cupredoxins"/>
    <property type="match status" value="3"/>
</dbReference>
<keyword evidence="14" id="KW-0186">Copper</keyword>
<feature type="chain" id="PRO_5004880789" description="Iron transport multicopper oxidase FET3" evidence="20">
    <location>
        <begin position="23"/>
        <end position="630"/>
    </location>
</feature>
<dbReference type="STRING" id="1382522.W6MU88"/>
<dbReference type="EMBL" id="HG793130">
    <property type="protein sequence ID" value="CDK28987.1"/>
    <property type="molecule type" value="Genomic_DNA"/>
</dbReference>
<keyword evidence="10" id="KW-0677">Repeat</keyword>
<comment type="cofactor">
    <cofactor evidence="1">
        <name>Cu cation</name>
        <dbReference type="ChEBI" id="CHEBI:23378"/>
    </cofactor>
</comment>
<organism evidence="24 25">
    <name type="scientific">Kuraishia capsulata CBS 1993</name>
    <dbReference type="NCBI Taxonomy" id="1382522"/>
    <lineage>
        <taxon>Eukaryota</taxon>
        <taxon>Fungi</taxon>
        <taxon>Dikarya</taxon>
        <taxon>Ascomycota</taxon>
        <taxon>Saccharomycotina</taxon>
        <taxon>Pichiomycetes</taxon>
        <taxon>Pichiales</taxon>
        <taxon>Pichiaceae</taxon>
        <taxon>Kuraishia</taxon>
    </lineage>
</organism>
<evidence type="ECO:0000259" key="23">
    <source>
        <dbReference type="Pfam" id="PF07732"/>
    </source>
</evidence>
<evidence type="ECO:0000313" key="25">
    <source>
        <dbReference type="Proteomes" id="UP000019384"/>
    </source>
</evidence>
<dbReference type="InterPro" id="IPR045087">
    <property type="entry name" value="Cu-oxidase_fam"/>
</dbReference>
<keyword evidence="11 19" id="KW-1133">Transmembrane helix</keyword>
<feature type="region of interest" description="Disordered" evidence="18">
    <location>
        <begin position="599"/>
        <end position="630"/>
    </location>
</feature>
<dbReference type="PROSITE" id="PS00080">
    <property type="entry name" value="MULTICOPPER_OXIDASE2"/>
    <property type="match status" value="1"/>
</dbReference>
<evidence type="ECO:0000256" key="1">
    <source>
        <dbReference type="ARBA" id="ARBA00001935"/>
    </source>
</evidence>
<comment type="similarity">
    <text evidence="3">Belongs to the multicopper oxidase family.</text>
</comment>
<evidence type="ECO:0000256" key="15">
    <source>
        <dbReference type="ARBA" id="ARBA00023065"/>
    </source>
</evidence>
<evidence type="ECO:0000256" key="7">
    <source>
        <dbReference type="ARBA" id="ARBA00022692"/>
    </source>
</evidence>
<reference evidence="24" key="1">
    <citation type="submission" date="2013-12" db="EMBL/GenBank/DDBJ databases">
        <authorList>
            <person name="Genoscope - CEA"/>
        </authorList>
    </citation>
    <scope>NUCLEOTIDE SEQUENCE</scope>
    <source>
        <strain evidence="24">CBS 1993</strain>
    </source>
</reference>
<evidence type="ECO:0000256" key="17">
    <source>
        <dbReference type="ARBA" id="ARBA00023180"/>
    </source>
</evidence>
<keyword evidence="25" id="KW-1185">Reference proteome</keyword>
<evidence type="ECO:0000256" key="8">
    <source>
        <dbReference type="ARBA" id="ARBA00022723"/>
    </source>
</evidence>
<keyword evidence="5" id="KW-1003">Cell membrane</keyword>
<dbReference type="OrthoDB" id="2121828at2759"/>
<evidence type="ECO:0008006" key="26">
    <source>
        <dbReference type="Google" id="ProtNLM"/>
    </source>
</evidence>
<keyword evidence="13" id="KW-0408">Iron</keyword>
<keyword evidence="8" id="KW-0479">Metal-binding</keyword>
<dbReference type="PROSITE" id="PS00079">
    <property type="entry name" value="MULTICOPPER_OXIDASE1"/>
    <property type="match status" value="2"/>
</dbReference>
<dbReference type="HOGENOM" id="CLU_006504_7_3_1"/>
<evidence type="ECO:0000256" key="16">
    <source>
        <dbReference type="ARBA" id="ARBA00023136"/>
    </source>
</evidence>
<evidence type="ECO:0000256" key="14">
    <source>
        <dbReference type="ARBA" id="ARBA00023008"/>
    </source>
</evidence>
<evidence type="ECO:0000256" key="4">
    <source>
        <dbReference type="ARBA" id="ARBA00022448"/>
    </source>
</evidence>
<dbReference type="Pfam" id="PF00394">
    <property type="entry name" value="Cu-oxidase"/>
    <property type="match status" value="1"/>
</dbReference>
<dbReference type="InterPro" id="IPR001117">
    <property type="entry name" value="Cu-oxidase_2nd"/>
</dbReference>
<dbReference type="GeneID" id="34522364"/>
<accession>W6MU88</accession>
<dbReference type="Pfam" id="PF07731">
    <property type="entry name" value="Cu-oxidase_2"/>
    <property type="match status" value="1"/>
</dbReference>
<dbReference type="GO" id="GO:0033215">
    <property type="term" value="P:reductive iron assimilation"/>
    <property type="evidence" value="ECO:0007669"/>
    <property type="project" value="EnsemblFungi"/>
</dbReference>
<evidence type="ECO:0000256" key="18">
    <source>
        <dbReference type="SAM" id="MobiDB-lite"/>
    </source>
</evidence>
<dbReference type="FunFam" id="2.60.40.420:FF:000025">
    <property type="entry name" value="FET5p Multicopper oxidase"/>
    <property type="match status" value="1"/>
</dbReference>
<evidence type="ECO:0000259" key="21">
    <source>
        <dbReference type="Pfam" id="PF00394"/>
    </source>
</evidence>
<evidence type="ECO:0000256" key="19">
    <source>
        <dbReference type="SAM" id="Phobius"/>
    </source>
</evidence>
<feature type="compositionally biased region" description="Acidic residues" evidence="18">
    <location>
        <begin position="599"/>
        <end position="614"/>
    </location>
</feature>
<dbReference type="RefSeq" id="XP_022460976.1">
    <property type="nucleotide sequence ID" value="XM_022606111.1"/>
</dbReference>
<dbReference type="GO" id="GO:0004322">
    <property type="term" value="F:ferroxidase activity"/>
    <property type="evidence" value="ECO:0007669"/>
    <property type="project" value="EnsemblFungi"/>
</dbReference>
<dbReference type="GO" id="GO:0006878">
    <property type="term" value="P:intracellular copper ion homeostasis"/>
    <property type="evidence" value="ECO:0007669"/>
    <property type="project" value="EnsemblFungi"/>
</dbReference>
<dbReference type="PANTHER" id="PTHR11709">
    <property type="entry name" value="MULTI-COPPER OXIDASE"/>
    <property type="match status" value="1"/>
</dbReference>
<evidence type="ECO:0000256" key="2">
    <source>
        <dbReference type="ARBA" id="ARBA00004162"/>
    </source>
</evidence>